<organism evidence="3 4">
    <name type="scientific">Pseudopedobacter beijingensis</name>
    <dbReference type="NCBI Taxonomy" id="1207056"/>
    <lineage>
        <taxon>Bacteria</taxon>
        <taxon>Pseudomonadati</taxon>
        <taxon>Bacteroidota</taxon>
        <taxon>Sphingobacteriia</taxon>
        <taxon>Sphingobacteriales</taxon>
        <taxon>Sphingobacteriaceae</taxon>
        <taxon>Pseudopedobacter</taxon>
    </lineage>
</organism>
<keyword evidence="1" id="KW-0732">Signal</keyword>
<accession>A0ABW4IE25</accession>
<dbReference type="InterPro" id="IPR005135">
    <property type="entry name" value="Endo/exonuclease/phosphatase"/>
</dbReference>
<dbReference type="SUPFAM" id="SSF56219">
    <property type="entry name" value="DNase I-like"/>
    <property type="match status" value="1"/>
</dbReference>
<dbReference type="Pfam" id="PF03372">
    <property type="entry name" value="Exo_endo_phos"/>
    <property type="match status" value="1"/>
</dbReference>
<proteinExistence type="predicted"/>
<keyword evidence="3" id="KW-0540">Nuclease</keyword>
<evidence type="ECO:0000313" key="4">
    <source>
        <dbReference type="Proteomes" id="UP001597118"/>
    </source>
</evidence>
<dbReference type="PANTHER" id="PTHR41349">
    <property type="match status" value="1"/>
</dbReference>
<feature type="chain" id="PRO_5046519132" evidence="1">
    <location>
        <begin position="19"/>
        <end position="340"/>
    </location>
</feature>
<sequence>MKYRLLLILCLCFSMVSAKDKELKVLQFNIWQEGSIIENGFDMIVDEILRLEADIVTFSEVRNYNHTRFNDRIVEALAQKGKTFYSFYSYDSGILSRFPIISTETIFPEKDDKGSLYKAKVDFKGRTIAVYTAHLDYKHAANYLSRGYDGSTWKKLAKPVVNADSILADNAKSMRETAIALFIDDAKREIKNGNLVILGGDFNEPSHKDWTTNAKHLYDRKVAVHWPVTSLLENAGFTDAYRLKYPDAINYPGITFPVFNPDVEFKKLVWAPTSDDRDRIDYIFFSPLPFVKLKDIVLVGPEESIAFNKVVPKLSKDKIILPINGWPTDHMAVLATFTVD</sequence>
<name>A0ABW4IE25_9SPHI</name>
<keyword evidence="3" id="KW-0378">Hydrolase</keyword>
<comment type="caution">
    <text evidence="3">The sequence shown here is derived from an EMBL/GenBank/DDBJ whole genome shotgun (WGS) entry which is preliminary data.</text>
</comment>
<keyword evidence="4" id="KW-1185">Reference proteome</keyword>
<feature type="domain" description="Endonuclease/exonuclease/phosphatase" evidence="2">
    <location>
        <begin position="27"/>
        <end position="330"/>
    </location>
</feature>
<dbReference type="EMBL" id="JBHUDG010000017">
    <property type="protein sequence ID" value="MFD1630503.1"/>
    <property type="molecule type" value="Genomic_DNA"/>
</dbReference>
<evidence type="ECO:0000313" key="3">
    <source>
        <dbReference type="EMBL" id="MFD1630503.1"/>
    </source>
</evidence>
<evidence type="ECO:0000256" key="1">
    <source>
        <dbReference type="SAM" id="SignalP"/>
    </source>
</evidence>
<reference evidence="4" key="1">
    <citation type="journal article" date="2019" name="Int. J. Syst. Evol. Microbiol.">
        <title>The Global Catalogue of Microorganisms (GCM) 10K type strain sequencing project: providing services to taxonomists for standard genome sequencing and annotation.</title>
        <authorList>
            <consortium name="The Broad Institute Genomics Platform"/>
            <consortium name="The Broad Institute Genome Sequencing Center for Infectious Disease"/>
            <person name="Wu L."/>
            <person name="Ma J."/>
        </authorList>
    </citation>
    <scope>NUCLEOTIDE SEQUENCE [LARGE SCALE GENOMIC DNA]</scope>
    <source>
        <strain evidence="4">CCUG 53762</strain>
    </source>
</reference>
<gene>
    <name evidence="3" type="ORF">ACFSAH_11480</name>
</gene>
<evidence type="ECO:0000259" key="2">
    <source>
        <dbReference type="Pfam" id="PF03372"/>
    </source>
</evidence>
<keyword evidence="3" id="KW-0255">Endonuclease</keyword>
<dbReference type="InterPro" id="IPR036691">
    <property type="entry name" value="Endo/exonu/phosph_ase_sf"/>
</dbReference>
<dbReference type="Gene3D" id="3.60.10.10">
    <property type="entry name" value="Endonuclease/exonuclease/phosphatase"/>
    <property type="match status" value="1"/>
</dbReference>
<dbReference type="RefSeq" id="WP_379662880.1">
    <property type="nucleotide sequence ID" value="NZ_JBHUDG010000017.1"/>
</dbReference>
<dbReference type="GO" id="GO:0004519">
    <property type="term" value="F:endonuclease activity"/>
    <property type="evidence" value="ECO:0007669"/>
    <property type="project" value="UniProtKB-KW"/>
</dbReference>
<protein>
    <submittedName>
        <fullName evidence="3">Endonuclease/exonuclease/phosphatase family protein</fullName>
    </submittedName>
</protein>
<dbReference type="Proteomes" id="UP001597118">
    <property type="component" value="Unassembled WGS sequence"/>
</dbReference>
<feature type="signal peptide" evidence="1">
    <location>
        <begin position="1"/>
        <end position="18"/>
    </location>
</feature>
<dbReference type="PANTHER" id="PTHR41349:SF1">
    <property type="entry name" value="PROTEIN CBG08683"/>
    <property type="match status" value="1"/>
</dbReference>